<accession>X0TNV4</accession>
<dbReference type="AlphaFoldDB" id="X0TNV4"/>
<protein>
    <submittedName>
        <fullName evidence="1">Uncharacterized protein</fullName>
    </submittedName>
</protein>
<reference evidence="1" key="1">
    <citation type="journal article" date="2014" name="Front. Microbiol.">
        <title>High frequency of phylogenetically diverse reductive dehalogenase-homologous genes in deep subseafloor sedimentary metagenomes.</title>
        <authorList>
            <person name="Kawai M."/>
            <person name="Futagami T."/>
            <person name="Toyoda A."/>
            <person name="Takaki Y."/>
            <person name="Nishi S."/>
            <person name="Hori S."/>
            <person name="Arai W."/>
            <person name="Tsubouchi T."/>
            <person name="Morono Y."/>
            <person name="Uchiyama I."/>
            <person name="Ito T."/>
            <person name="Fujiyama A."/>
            <person name="Inagaki F."/>
            <person name="Takami H."/>
        </authorList>
    </citation>
    <scope>NUCLEOTIDE SEQUENCE</scope>
    <source>
        <strain evidence="1">Expedition CK06-06</strain>
    </source>
</reference>
<feature type="non-terminal residue" evidence="1">
    <location>
        <position position="127"/>
    </location>
</feature>
<sequence>MAVLRGNVSSLMQAGLDEILFEPWENKPPDKTIEAVFNMDTHDSKFKKWELIKGYPLLSEKPEGEAFTNADPAESWWTKLEHKSYGIYSTITREARDDERYGVIRQFPTAMREATEATINYDASRIF</sequence>
<proteinExistence type="predicted"/>
<organism evidence="1">
    <name type="scientific">marine sediment metagenome</name>
    <dbReference type="NCBI Taxonomy" id="412755"/>
    <lineage>
        <taxon>unclassified sequences</taxon>
        <taxon>metagenomes</taxon>
        <taxon>ecological metagenomes</taxon>
    </lineage>
</organism>
<gene>
    <name evidence="1" type="ORF">S01H1_30108</name>
</gene>
<evidence type="ECO:0000313" key="1">
    <source>
        <dbReference type="EMBL" id="GAF95238.1"/>
    </source>
</evidence>
<dbReference type="EMBL" id="BARS01018504">
    <property type="protein sequence ID" value="GAF95238.1"/>
    <property type="molecule type" value="Genomic_DNA"/>
</dbReference>
<comment type="caution">
    <text evidence="1">The sequence shown here is derived from an EMBL/GenBank/DDBJ whole genome shotgun (WGS) entry which is preliminary data.</text>
</comment>
<name>X0TNV4_9ZZZZ</name>